<gene>
    <name evidence="2" type="ordered locus">RPE_4872</name>
</gene>
<dbReference type="STRING" id="316055.RPE_4872"/>
<dbReference type="eggNOG" id="COG1409">
    <property type="taxonomic scope" value="Bacteria"/>
</dbReference>
<dbReference type="SUPFAM" id="SSF56300">
    <property type="entry name" value="Metallo-dependent phosphatases"/>
    <property type="match status" value="1"/>
</dbReference>
<dbReference type="HOGENOM" id="CLU_018956_0_0_5"/>
<evidence type="ECO:0000256" key="1">
    <source>
        <dbReference type="SAM" id="MobiDB-lite"/>
    </source>
</evidence>
<dbReference type="InterPro" id="IPR029052">
    <property type="entry name" value="Metallo-depent_PP-like"/>
</dbReference>
<feature type="region of interest" description="Disordered" evidence="1">
    <location>
        <begin position="589"/>
        <end position="620"/>
    </location>
</feature>
<dbReference type="InterPro" id="IPR022507">
    <property type="entry name" value="Metallophosphoesterase_RPA4764"/>
</dbReference>
<organism evidence="2">
    <name type="scientific">Rhodopseudomonas palustris (strain BisA53)</name>
    <dbReference type="NCBI Taxonomy" id="316055"/>
    <lineage>
        <taxon>Bacteria</taxon>
        <taxon>Pseudomonadati</taxon>
        <taxon>Pseudomonadota</taxon>
        <taxon>Alphaproteobacteria</taxon>
        <taxon>Hyphomicrobiales</taxon>
        <taxon>Nitrobacteraceae</taxon>
        <taxon>Rhodopseudomonas</taxon>
    </lineage>
</organism>
<reference evidence="2" key="1">
    <citation type="submission" date="2006-09" db="EMBL/GenBank/DDBJ databases">
        <title>Complete sequence of Rhodopseudomonas palustris BisA53.</title>
        <authorList>
            <consortium name="US DOE Joint Genome Institute"/>
            <person name="Copeland A."/>
            <person name="Lucas S."/>
            <person name="Lapidus A."/>
            <person name="Barry K."/>
            <person name="Detter J.C."/>
            <person name="Glavina del Rio T."/>
            <person name="Hammon N."/>
            <person name="Israni S."/>
            <person name="Dalin E."/>
            <person name="Tice H."/>
            <person name="Pitluck S."/>
            <person name="Chain P."/>
            <person name="Malfatti S."/>
            <person name="Shin M."/>
            <person name="Vergez L."/>
            <person name="Schmutz J."/>
            <person name="Larimer F."/>
            <person name="Land M."/>
            <person name="Hauser L."/>
            <person name="Pelletier D.A."/>
            <person name="Kyrpides N."/>
            <person name="Kim E."/>
            <person name="Harwood C.S."/>
            <person name="Oda Y."/>
            <person name="Richardson P."/>
        </authorList>
    </citation>
    <scope>NUCLEOTIDE SEQUENCE [LARGE SCALE GENOMIC DNA]</scope>
    <source>
        <strain evidence="2">BisA53</strain>
    </source>
</reference>
<protein>
    <submittedName>
        <fullName evidence="2">Metallophosphoesterase</fullName>
    </submittedName>
</protein>
<dbReference type="Gene3D" id="3.60.21.10">
    <property type="match status" value="1"/>
</dbReference>
<dbReference type="EMBL" id="CP000463">
    <property type="protein sequence ID" value="ABJ08791.1"/>
    <property type="molecule type" value="Genomic_DNA"/>
</dbReference>
<dbReference type="PROSITE" id="PS51318">
    <property type="entry name" value="TAT"/>
    <property type="match status" value="1"/>
</dbReference>
<evidence type="ECO:0000313" key="2">
    <source>
        <dbReference type="EMBL" id="ABJ08791.1"/>
    </source>
</evidence>
<dbReference type="AlphaFoldDB" id="Q07GZ3"/>
<dbReference type="KEGG" id="rpe:RPE_4872"/>
<dbReference type="NCBIfam" id="TIGR03768">
    <property type="entry name" value="RPA4764"/>
    <property type="match status" value="1"/>
</dbReference>
<proteinExistence type="predicted"/>
<accession>Q07GZ3</accession>
<sequence length="665" mass="72573">MAHRDLPAAPVGRGVLSTRRAFLQSSAAFVGAVSLGAPLSAPAWGGELRRYPIETPVLTTQQRMLAFPVSLTPGLKKNELNQVSRYKEFGYGEWSYGSGLPIVRRTDLMPAGYRKPDDAAKTRLLKFFSISDVHITDKEAPNQFLLLQQDEPAALNNTSVYSPVMLYSTQVLDAAVQTVNDLHQRDPFDFGIALGDASNSTSFNELRWYIDVIDGKPITPSSGAHRGADSVDFQMPFQAAGLAKDLPWYQVLGNHDHFMLGSFPIDADPSLGIRQSYTADRLWALGSVLQPNVATFPALFDYRTLKAEPAVYPGVIDGASPYGAIIHAGRADDPAFKDGPPRIAPDPDRRPLLRADYLAEFLDTTTSPKGHGFNLVESQGAEDAGFACYSFVPKSDLPLKVIVLDVTQSEHDGSRDIHGHGFLDARRWAWLKAELARGQADNQLMIIANHIPIGVSQIGSEMEWWGGDNNAKPGFENAVDLPGLVKTLQDTPNLLMWIAGHRHMNVVKAFPSADPSRPEQGFWQVETASLRDFPQQLRSFEIYLNADDTVSIEAVNVDVAAAEGTPAAQSRKYAVATQQIIQNNIKANSPNFATAGGRGTLPVPSMDPTRPQSDDPAARDPSIQFVDLSKADKPVPYHASSNVELLKQLTPTMAGVLKQAMALRK</sequence>
<dbReference type="OrthoDB" id="8132905at2"/>
<dbReference type="InterPro" id="IPR006311">
    <property type="entry name" value="TAT_signal"/>
</dbReference>
<name>Q07GZ3_RHOP5</name>